<keyword evidence="3" id="KW-0926">Vacuole</keyword>
<feature type="transmembrane region" description="Helical" evidence="9">
    <location>
        <begin position="713"/>
        <end position="746"/>
    </location>
</feature>
<name>A0A061BQJ4_RHOTO</name>
<keyword evidence="2" id="KW-0813">Transport</keyword>
<feature type="compositionally biased region" description="Low complexity" evidence="8">
    <location>
        <begin position="195"/>
        <end position="204"/>
    </location>
</feature>
<feature type="transmembrane region" description="Helical" evidence="9">
    <location>
        <begin position="466"/>
        <end position="492"/>
    </location>
</feature>
<evidence type="ECO:0000256" key="8">
    <source>
        <dbReference type="SAM" id="MobiDB-lite"/>
    </source>
</evidence>
<dbReference type="SUPFAM" id="SSF52091">
    <property type="entry name" value="SpoIIaa-like"/>
    <property type="match status" value="1"/>
</dbReference>
<evidence type="ECO:0000256" key="9">
    <source>
        <dbReference type="SAM" id="Phobius"/>
    </source>
</evidence>
<feature type="transmembrane region" description="Helical" evidence="9">
    <location>
        <begin position="504"/>
        <end position="526"/>
    </location>
</feature>
<dbReference type="GO" id="GO:0000329">
    <property type="term" value="C:fungal-type vacuole membrane"/>
    <property type="evidence" value="ECO:0007669"/>
    <property type="project" value="UniProtKB-ARBA"/>
</dbReference>
<feature type="transmembrane region" description="Helical" evidence="9">
    <location>
        <begin position="766"/>
        <end position="797"/>
    </location>
</feature>
<feature type="compositionally biased region" description="Polar residues" evidence="8">
    <location>
        <begin position="59"/>
        <end position="71"/>
    </location>
</feature>
<evidence type="ECO:0000256" key="3">
    <source>
        <dbReference type="ARBA" id="ARBA00022554"/>
    </source>
</evidence>
<accession>A0A061BQJ4</accession>
<feature type="compositionally biased region" description="Basic and acidic residues" evidence="8">
    <location>
        <begin position="247"/>
        <end position="266"/>
    </location>
</feature>
<feature type="compositionally biased region" description="Low complexity" evidence="8">
    <location>
        <begin position="124"/>
        <end position="136"/>
    </location>
</feature>
<feature type="transmembrane region" description="Helical" evidence="9">
    <location>
        <begin position="434"/>
        <end position="454"/>
    </location>
</feature>
<feature type="transmembrane region" description="Helical" evidence="9">
    <location>
        <begin position="409"/>
        <end position="428"/>
    </location>
</feature>
<protein>
    <submittedName>
        <fullName evidence="12">RHTO0S25e01662g1_1</fullName>
    </submittedName>
</protein>
<feature type="region of interest" description="Disordered" evidence="8">
    <location>
        <begin position="110"/>
        <end position="286"/>
    </location>
</feature>
<dbReference type="CDD" id="cd00038">
    <property type="entry name" value="CAP_ED"/>
    <property type="match status" value="1"/>
</dbReference>
<keyword evidence="5" id="KW-0029">Amino-acid transport</keyword>
<dbReference type="FunFam" id="3.30.750.24:FF:000012">
    <property type="entry name" value="Sulfate transporter family protein"/>
    <property type="match status" value="1"/>
</dbReference>
<dbReference type="OrthoDB" id="409725at2759"/>
<dbReference type="InterPro" id="IPR052706">
    <property type="entry name" value="Membrane-Transporter-like"/>
</dbReference>
<dbReference type="InterPro" id="IPR036513">
    <property type="entry name" value="STAS_dom_sf"/>
</dbReference>
<keyword evidence="6 9" id="KW-1133">Transmembrane helix</keyword>
<proteinExistence type="predicted"/>
<feature type="compositionally biased region" description="Pro residues" evidence="8">
    <location>
        <begin position="205"/>
        <end position="219"/>
    </location>
</feature>
<feature type="region of interest" description="Disordered" evidence="8">
    <location>
        <begin position="1"/>
        <end position="89"/>
    </location>
</feature>
<dbReference type="Gene3D" id="3.30.750.24">
    <property type="entry name" value="STAS domain"/>
    <property type="match status" value="1"/>
</dbReference>
<feature type="domain" description="STAS" evidence="11">
    <location>
        <begin position="835"/>
        <end position="947"/>
    </location>
</feature>
<dbReference type="GO" id="GO:0034490">
    <property type="term" value="P:basic amino acid transmembrane import into vacuole"/>
    <property type="evidence" value="ECO:0007669"/>
    <property type="project" value="UniProtKB-ARBA"/>
</dbReference>
<evidence type="ECO:0000256" key="2">
    <source>
        <dbReference type="ARBA" id="ARBA00022448"/>
    </source>
</evidence>
<feature type="transmembrane region" description="Helical" evidence="9">
    <location>
        <begin position="640"/>
        <end position="660"/>
    </location>
</feature>
<sequence>MPDPPTSPPPPPASSSHPPISSHNNSTVNRRRSLSRSSQGSAFRASLGGKPILPPKYGATTSRNTVDSALSDSELGSASGSDGGFAGRIGSFSVTREELRDGSARLASLSLADTPGFPSPPSQSPAAASTGSSSSPYFPPVFSPDLESASAMSPSGLSLARPQLVTSPGEVPAVSPAASGRLSPIPATPDDSRDSTPTQSTLPLAPSPPSPVDPLPPASAVPEVIVASASSGSDERTPTPGGMFAEPEQRERDASRERERVPRALGDESGGANSEEEEDAMVEASVGDSAIVVDERAAVREDEDDVRGNAHERTPLLGANGGQPNGGRVPSPNRWHETVARKAKDRLSGWAKQAEKRGKEITAEDVKDAGKTAVKSVPAVILGTLMNVLDGVSYGLITYPTQIPAFARFGGIGVSQFFVSCIVAQLVFSSGGSIFAGGNGSMMIEVVPFFHAIVSTLQKHIVDDDVLVATTMFSFALSSVLTGLAFFALGVMKLGRLSEFFPRHILVGTIGGVGAFLFVTGLQVSARLEDADAFSLELARRFFESDVLPLWTIPLALAIILRLITARYNHPLIFPSYFLAIPLVFYIITAAARIPVEELREKGWVFELGGVDNKWYEFWTLFDLRKTDFGAILETIPNQLALVFFGLLHVPLNVPLLAIFVGEDNVDTDRELVAHGVSNFASGVVGAVPNYLVYVNSVLFYRNGGTTRISGFLLAGASVGVLVAGPGIIGFLPVSVVGALIFILGIDLVKEALWDTYGRVSRFEYATIWIIVIVMTIWDFTIGLAVGLILACVSFVIMSSQRRTIRSILTGSVARSTVRRHPKQAAFLHEVGRQIRVVKLQGFLFFGTISNVEEAVRKLLDAASWSTSPIRYLIIDFSMASGVDFSAAEAFVRMQRLLDERGVILVLCGCPVDSPVGVALRSVDLWSDNADGKVVVLQNLNDALEHCENAFLRSLYSKTFRPPIPSAPSGQGAVPIASQIELPKSDLDSDIEGFASSPRANHLRIAARETMSRAEVPQTKMNFQQPLPILLQAFKPYSPDFNEDYCFRLVPYFKRVNVARGTTLWTDGSDPDAFYVIESGMLRATYVFADCSRSMSESMVAGTVAGEMSFLSRTKRNTTAVAERDSVLWRMDVKAHEEMGRKEGWAFARKFEETVLKIAVAEVDVLMGHLMASL</sequence>
<dbReference type="Pfam" id="PF00027">
    <property type="entry name" value="cNMP_binding"/>
    <property type="match status" value="1"/>
</dbReference>
<dbReference type="Pfam" id="PF01740">
    <property type="entry name" value="STAS"/>
    <property type="match status" value="1"/>
</dbReference>
<evidence type="ECO:0000259" key="10">
    <source>
        <dbReference type="PROSITE" id="PS50042"/>
    </source>
</evidence>
<feature type="domain" description="Cyclic nucleotide-binding" evidence="10">
    <location>
        <begin position="1037"/>
        <end position="1139"/>
    </location>
</feature>
<feature type="compositionally biased region" description="Pro residues" evidence="8">
    <location>
        <begin position="1"/>
        <end position="13"/>
    </location>
</feature>
<dbReference type="InterPro" id="IPR002645">
    <property type="entry name" value="STAS_dom"/>
</dbReference>
<dbReference type="PROSITE" id="PS50042">
    <property type="entry name" value="CNMP_BINDING_3"/>
    <property type="match status" value="1"/>
</dbReference>
<evidence type="ECO:0000256" key="6">
    <source>
        <dbReference type="ARBA" id="ARBA00022989"/>
    </source>
</evidence>
<feature type="transmembrane region" description="Helical" evidence="9">
    <location>
        <begin position="680"/>
        <end position="701"/>
    </location>
</feature>
<dbReference type="Pfam" id="PF00916">
    <property type="entry name" value="Sulfate_transp"/>
    <property type="match status" value="1"/>
</dbReference>
<feature type="region of interest" description="Disordered" evidence="8">
    <location>
        <begin position="300"/>
        <end position="333"/>
    </location>
</feature>
<feature type="transmembrane region" description="Helical" evidence="9">
    <location>
        <begin position="547"/>
        <end position="566"/>
    </location>
</feature>
<feature type="transmembrane region" description="Helical" evidence="9">
    <location>
        <begin position="377"/>
        <end position="397"/>
    </location>
</feature>
<dbReference type="InterPro" id="IPR000595">
    <property type="entry name" value="cNMP-bd_dom"/>
</dbReference>
<dbReference type="InterPro" id="IPR018490">
    <property type="entry name" value="cNMP-bd_dom_sf"/>
</dbReference>
<dbReference type="EMBL" id="LK052960">
    <property type="protein sequence ID" value="CDR49340.1"/>
    <property type="molecule type" value="Genomic_DNA"/>
</dbReference>
<evidence type="ECO:0000256" key="7">
    <source>
        <dbReference type="ARBA" id="ARBA00023136"/>
    </source>
</evidence>
<dbReference type="SUPFAM" id="SSF51206">
    <property type="entry name" value="cAMP-binding domain-like"/>
    <property type="match status" value="1"/>
</dbReference>
<dbReference type="InterPro" id="IPR011547">
    <property type="entry name" value="SLC26A/SulP_dom"/>
</dbReference>
<comment type="subcellular location">
    <subcellularLocation>
        <location evidence="1">Vacuole membrane</location>
        <topology evidence="1">Multi-pass membrane protein</topology>
    </subcellularLocation>
</comment>
<evidence type="ECO:0000313" key="12">
    <source>
        <dbReference type="EMBL" id="CDR49340.1"/>
    </source>
</evidence>
<dbReference type="Gene3D" id="2.60.120.10">
    <property type="entry name" value="Jelly Rolls"/>
    <property type="match status" value="1"/>
</dbReference>
<dbReference type="PANTHER" id="PTHR43310">
    <property type="entry name" value="SULFATE TRANSPORTER YBAR-RELATED"/>
    <property type="match status" value="1"/>
</dbReference>
<dbReference type="CDD" id="cd07042">
    <property type="entry name" value="STAS_SulP_like_sulfate_transporter"/>
    <property type="match status" value="1"/>
</dbReference>
<feature type="compositionally biased region" description="Basic and acidic residues" evidence="8">
    <location>
        <begin position="300"/>
        <end position="314"/>
    </location>
</feature>
<dbReference type="PROSITE" id="PS50801">
    <property type="entry name" value="STAS"/>
    <property type="match status" value="1"/>
</dbReference>
<dbReference type="InterPro" id="IPR014710">
    <property type="entry name" value="RmlC-like_jellyroll"/>
</dbReference>
<organism evidence="12">
    <name type="scientific">Rhodotorula toruloides</name>
    <name type="common">Yeast</name>
    <name type="synonym">Rhodosporidium toruloides</name>
    <dbReference type="NCBI Taxonomy" id="5286"/>
    <lineage>
        <taxon>Eukaryota</taxon>
        <taxon>Fungi</taxon>
        <taxon>Dikarya</taxon>
        <taxon>Basidiomycota</taxon>
        <taxon>Pucciniomycotina</taxon>
        <taxon>Microbotryomycetes</taxon>
        <taxon>Sporidiobolales</taxon>
        <taxon>Sporidiobolaceae</taxon>
        <taxon>Rhodotorula</taxon>
    </lineage>
</organism>
<gene>
    <name evidence="12" type="ORF">RHTO0S_25e01662g</name>
</gene>
<feature type="transmembrane region" description="Helical" evidence="9">
    <location>
        <begin position="572"/>
        <end position="592"/>
    </location>
</feature>
<keyword evidence="4 9" id="KW-0812">Transmembrane</keyword>
<reference evidence="12" key="1">
    <citation type="journal article" date="2014" name="Genome Announc.">
        <title>Draft genome sequence of Rhodosporidium toruloides CECT1137, an oleaginous yeast of biotechnological interest.</title>
        <authorList>
            <person name="Morin N."/>
            <person name="Calcas X."/>
            <person name="Devillers H."/>
            <person name="Durrens P."/>
            <person name="Sherman D.J."/>
            <person name="Nicaud J.-M."/>
            <person name="Neuveglise C."/>
        </authorList>
    </citation>
    <scope>NUCLEOTIDE SEQUENCE</scope>
    <source>
        <strain evidence="12">CECT1137</strain>
    </source>
</reference>
<dbReference type="SMART" id="SM00100">
    <property type="entry name" value="cNMP"/>
    <property type="match status" value="1"/>
</dbReference>
<evidence type="ECO:0000256" key="1">
    <source>
        <dbReference type="ARBA" id="ARBA00004128"/>
    </source>
</evidence>
<dbReference type="AlphaFoldDB" id="A0A061BQJ4"/>
<dbReference type="PANTHER" id="PTHR43310:SF4">
    <property type="entry name" value="AFR304WP"/>
    <property type="match status" value="1"/>
</dbReference>
<keyword evidence="7 9" id="KW-0472">Membrane</keyword>
<evidence type="ECO:0000259" key="11">
    <source>
        <dbReference type="PROSITE" id="PS50801"/>
    </source>
</evidence>
<evidence type="ECO:0000256" key="4">
    <source>
        <dbReference type="ARBA" id="ARBA00022692"/>
    </source>
</evidence>
<evidence type="ECO:0000256" key="5">
    <source>
        <dbReference type="ARBA" id="ARBA00022970"/>
    </source>
</evidence>